<protein>
    <submittedName>
        <fullName evidence="2">DKNYY family protein</fullName>
    </submittedName>
</protein>
<evidence type="ECO:0000256" key="1">
    <source>
        <dbReference type="SAM" id="Phobius"/>
    </source>
</evidence>
<proteinExistence type="predicted"/>
<organism evidence="2 3">
    <name type="scientific">Acinetobacter calcoaceticus</name>
    <dbReference type="NCBI Taxonomy" id="471"/>
    <lineage>
        <taxon>Bacteria</taxon>
        <taxon>Pseudomonadati</taxon>
        <taxon>Pseudomonadota</taxon>
        <taxon>Gammaproteobacteria</taxon>
        <taxon>Moraxellales</taxon>
        <taxon>Moraxellaceae</taxon>
        <taxon>Acinetobacter</taxon>
        <taxon>Acinetobacter calcoaceticus/baumannii complex</taxon>
    </lineage>
</organism>
<feature type="transmembrane region" description="Helical" evidence="1">
    <location>
        <begin position="463"/>
        <end position="485"/>
    </location>
</feature>
<dbReference type="Pfam" id="PF13644">
    <property type="entry name" value="DKNYY"/>
    <property type="match status" value="1"/>
</dbReference>
<keyword evidence="1" id="KW-0812">Transmembrane</keyword>
<comment type="caution">
    <text evidence="2">The sequence shown here is derived from an EMBL/GenBank/DDBJ whole genome shotgun (WGS) entry which is preliminary data.</text>
</comment>
<evidence type="ECO:0000313" key="3">
    <source>
        <dbReference type="Proteomes" id="UP000294963"/>
    </source>
</evidence>
<keyword evidence="1" id="KW-1133">Transmembrane helix</keyword>
<keyword evidence="1" id="KW-0472">Membrane</keyword>
<dbReference type="Proteomes" id="UP000294963">
    <property type="component" value="Unassembled WGS sequence"/>
</dbReference>
<dbReference type="AlphaFoldDB" id="A0A4R1XXS0"/>
<sequence length="502" mass="56943">MKLAKYLLALLGILVLLSLIFCIGIVMSWNKASSNDIDRDGARVDNSIYSLYQGHLYADVPSNGVYRMDQVDLNSFKPIGDDYRSRQIAVDRQQVYCGNLSLPKLNPTLTRHIGYGYISDGTYHFYCPPMSESNLDLGSLQQLYQQFLYGLNWGPKPQSYQYQFVELAQSSQPYRLILDRNIATNGEQTYIAGQLMPKADPTRLARLPQKMSDAKLKQSEVYFSDGRRVYYREHLLDLPAQDGLYAVEIDGLSQQNYLMLQSSGQVYQNDIAFDPQHAPYQLISPYGQHVLHALFASKDGIFFYNTQTKTLQRAGDNPFLVGQWQEIAPLIFSDGQDTLFLQGSESWGSNRNPGLKSRTTHVYKLTESATGQWEKLGIVSPHFGSIWKKGADVYYFDQLGRTQGLSAPLYRLDDPSLVSVLLKADIRVNEIRQLIRDKRLLPVKKEMLLSAVSRYSKTGEIRLSLPPLPLILFILAVGLLLQYWIRRVQKKAAKSTGNSTQC</sequence>
<keyword evidence="3" id="KW-1185">Reference proteome</keyword>
<gene>
    <name evidence="2" type="ORF">EC844_10664</name>
</gene>
<dbReference type="InterPro" id="IPR027375">
    <property type="entry name" value="DKNYY"/>
</dbReference>
<reference evidence="2 3" key="1">
    <citation type="submission" date="2019-03" db="EMBL/GenBank/DDBJ databases">
        <title>Genomic analyses of the natural microbiome of Caenorhabditis elegans.</title>
        <authorList>
            <person name="Samuel B."/>
        </authorList>
    </citation>
    <scope>NUCLEOTIDE SEQUENCE [LARGE SCALE GENOMIC DNA]</scope>
    <source>
        <strain evidence="2 3">JUb89</strain>
    </source>
</reference>
<accession>A0A4R1XXS0</accession>
<evidence type="ECO:0000313" key="2">
    <source>
        <dbReference type="EMBL" id="TCM68082.1"/>
    </source>
</evidence>
<dbReference type="EMBL" id="SLVJ01000006">
    <property type="protein sequence ID" value="TCM68082.1"/>
    <property type="molecule type" value="Genomic_DNA"/>
</dbReference>
<name>A0A4R1XXS0_ACICA</name>